<dbReference type="InterPro" id="IPR036388">
    <property type="entry name" value="WH-like_DNA-bd_sf"/>
</dbReference>
<organism evidence="4 5">
    <name type="scientific">Corynebacterium poyangense</name>
    <dbReference type="NCBI Taxonomy" id="2684405"/>
    <lineage>
        <taxon>Bacteria</taxon>
        <taxon>Bacillati</taxon>
        <taxon>Actinomycetota</taxon>
        <taxon>Actinomycetes</taxon>
        <taxon>Mycobacteriales</taxon>
        <taxon>Corynebacteriaceae</taxon>
        <taxon>Corynebacterium</taxon>
    </lineage>
</organism>
<evidence type="ECO:0000256" key="2">
    <source>
        <dbReference type="ARBA" id="ARBA00023125"/>
    </source>
</evidence>
<dbReference type="GO" id="GO:0045892">
    <property type="term" value="P:negative regulation of DNA-templated transcription"/>
    <property type="evidence" value="ECO:0007669"/>
    <property type="project" value="TreeGrafter"/>
</dbReference>
<dbReference type="Pfam" id="PF01614">
    <property type="entry name" value="IclR_C"/>
    <property type="match status" value="1"/>
</dbReference>
<dbReference type="SUPFAM" id="SSF55781">
    <property type="entry name" value="GAF domain-like"/>
    <property type="match status" value="1"/>
</dbReference>
<keyword evidence="5" id="KW-1185">Reference proteome</keyword>
<dbReference type="GO" id="GO:0046278">
    <property type="term" value="P:3,4-dihydroxybenzoate metabolic process"/>
    <property type="evidence" value="ECO:0007669"/>
    <property type="project" value="InterPro"/>
</dbReference>
<dbReference type="PANTHER" id="PTHR30136">
    <property type="entry name" value="HELIX-TURN-HELIX TRANSCRIPTIONAL REGULATOR, ICLR FAMILY"/>
    <property type="match status" value="1"/>
</dbReference>
<dbReference type="InterPro" id="IPR050707">
    <property type="entry name" value="HTH_MetabolicPath_Reg"/>
</dbReference>
<dbReference type="Pfam" id="PF09339">
    <property type="entry name" value="HTH_IclR"/>
    <property type="match status" value="1"/>
</dbReference>
<evidence type="ECO:0000256" key="1">
    <source>
        <dbReference type="ARBA" id="ARBA00023015"/>
    </source>
</evidence>
<dbReference type="PROSITE" id="PS51078">
    <property type="entry name" value="ICLR_ED"/>
    <property type="match status" value="1"/>
</dbReference>
<dbReference type="InterPro" id="IPR014757">
    <property type="entry name" value="Tscrpt_reg_IclR_C"/>
</dbReference>
<dbReference type="Gene3D" id="3.30.450.40">
    <property type="match status" value="1"/>
</dbReference>
<dbReference type="GO" id="GO:0003677">
    <property type="term" value="F:DNA binding"/>
    <property type="evidence" value="ECO:0007669"/>
    <property type="project" value="UniProtKB-KW"/>
</dbReference>
<keyword evidence="2" id="KW-0238">DNA-binding</keyword>
<dbReference type="RefSeq" id="WP_187974118.1">
    <property type="nucleotide sequence ID" value="NZ_CP046884.1"/>
</dbReference>
<proteinExistence type="predicted"/>
<dbReference type="InterPro" id="IPR029016">
    <property type="entry name" value="GAF-like_dom_sf"/>
</dbReference>
<dbReference type="InterPro" id="IPR005471">
    <property type="entry name" value="Tscrpt_reg_IclR_N"/>
</dbReference>
<gene>
    <name evidence="4" type="ORF">GP475_09245</name>
</gene>
<protein>
    <submittedName>
        <fullName evidence="4">Helix-turn-helix domain-containing protein</fullName>
    </submittedName>
</protein>
<dbReference type="NCBIfam" id="TIGR02431">
    <property type="entry name" value="pcaR_pcaU"/>
    <property type="match status" value="1"/>
</dbReference>
<evidence type="ECO:0000256" key="3">
    <source>
        <dbReference type="ARBA" id="ARBA00023163"/>
    </source>
</evidence>
<dbReference type="SMART" id="SM00346">
    <property type="entry name" value="HTH_ICLR"/>
    <property type="match status" value="1"/>
</dbReference>
<dbReference type="GO" id="GO:0045893">
    <property type="term" value="P:positive regulation of DNA-templated transcription"/>
    <property type="evidence" value="ECO:0007669"/>
    <property type="project" value="InterPro"/>
</dbReference>
<dbReference type="EMBL" id="CP046884">
    <property type="protein sequence ID" value="QNQ90807.1"/>
    <property type="molecule type" value="Genomic_DNA"/>
</dbReference>
<dbReference type="InterPro" id="IPR036390">
    <property type="entry name" value="WH_DNA-bd_sf"/>
</dbReference>
<dbReference type="SUPFAM" id="SSF46785">
    <property type="entry name" value="Winged helix' DNA-binding domain"/>
    <property type="match status" value="1"/>
</dbReference>
<dbReference type="AlphaFoldDB" id="A0A7H0SQI2"/>
<keyword evidence="3" id="KW-0804">Transcription</keyword>
<dbReference type="GO" id="GO:0003700">
    <property type="term" value="F:DNA-binding transcription factor activity"/>
    <property type="evidence" value="ECO:0007669"/>
    <property type="project" value="TreeGrafter"/>
</dbReference>
<accession>A0A7H0SQI2</accession>
<dbReference type="InterPro" id="IPR012794">
    <property type="entry name" value="PcaR_PcaU"/>
</dbReference>
<evidence type="ECO:0000313" key="5">
    <source>
        <dbReference type="Proteomes" id="UP000516320"/>
    </source>
</evidence>
<sequence>MRHTSARDSSTITPVQSLIRGLAVIQTFGAERPRQTLTQVAEATGLARATARRFLHTLVQLGFAATDGHEFWLTPRILSLGTAYLSGLGLPALAQPRLEQLSRQLNESVSMAVLDNTDVVYVNRVAVRRIMTVGITIGSRFPAYATSMGRVLLADLSDKELKEHLDQVDITKIAPNTLTDSKTIMKRIREVKNQGWCIVDQELEAGLRSLAAPVRNAEGRVVAAINTSTQTAVHDLATLHEKFLPALLETAHAISEDLTATGKDYHDVNSCR</sequence>
<dbReference type="KEGG" id="cpoy:GP475_09245"/>
<dbReference type="PANTHER" id="PTHR30136:SF34">
    <property type="entry name" value="TRANSCRIPTIONAL REGULATOR"/>
    <property type="match status" value="1"/>
</dbReference>
<evidence type="ECO:0000313" key="4">
    <source>
        <dbReference type="EMBL" id="QNQ90807.1"/>
    </source>
</evidence>
<name>A0A7H0SQI2_9CORY</name>
<reference evidence="4 5" key="1">
    <citation type="submission" date="2019-12" db="EMBL/GenBank/DDBJ databases">
        <title>Corynebacterium sp. nov., isolated from feces of the Anser Albifrons in China.</title>
        <authorList>
            <person name="Liu Q."/>
        </authorList>
    </citation>
    <scope>NUCLEOTIDE SEQUENCE [LARGE SCALE GENOMIC DNA]</scope>
    <source>
        <strain evidence="4 5">4H37-19</strain>
    </source>
</reference>
<dbReference type="Proteomes" id="UP000516320">
    <property type="component" value="Chromosome"/>
</dbReference>
<keyword evidence="1" id="KW-0805">Transcription regulation</keyword>
<dbReference type="Gene3D" id="1.10.10.10">
    <property type="entry name" value="Winged helix-like DNA-binding domain superfamily/Winged helix DNA-binding domain"/>
    <property type="match status" value="1"/>
</dbReference>
<dbReference type="PROSITE" id="PS51077">
    <property type="entry name" value="HTH_ICLR"/>
    <property type="match status" value="1"/>
</dbReference>